<reference evidence="1 2" key="1">
    <citation type="submission" date="2020-07" db="EMBL/GenBank/DDBJ databases">
        <title>Exploring microbial biodiversity for novel pathways involved in the catabolism of aromatic compounds derived from lignin.</title>
        <authorList>
            <person name="Elkins J."/>
        </authorList>
    </citation>
    <scope>NUCLEOTIDE SEQUENCE [LARGE SCALE GENOMIC DNA]</scope>
    <source>
        <strain evidence="1 2">H2C3B</strain>
    </source>
</reference>
<evidence type="ECO:0000313" key="1">
    <source>
        <dbReference type="EMBL" id="NYH14427.1"/>
    </source>
</evidence>
<dbReference type="Proteomes" id="UP000572540">
    <property type="component" value="Unassembled WGS sequence"/>
</dbReference>
<organism evidence="1 2">
    <name type="scientific">Paraburkholderia bryophila</name>
    <dbReference type="NCBI Taxonomy" id="420952"/>
    <lineage>
        <taxon>Bacteria</taxon>
        <taxon>Pseudomonadati</taxon>
        <taxon>Pseudomonadota</taxon>
        <taxon>Betaproteobacteria</taxon>
        <taxon>Burkholderiales</taxon>
        <taxon>Burkholderiaceae</taxon>
        <taxon>Paraburkholderia</taxon>
    </lineage>
</organism>
<comment type="caution">
    <text evidence="1">The sequence shown here is derived from an EMBL/GenBank/DDBJ whole genome shotgun (WGS) entry which is preliminary data.</text>
</comment>
<name>A0A7Y9W557_9BURK</name>
<evidence type="ECO:0000313" key="2">
    <source>
        <dbReference type="Proteomes" id="UP000572540"/>
    </source>
</evidence>
<gene>
    <name evidence="1" type="ORF">GGD41_001655</name>
</gene>
<dbReference type="EMBL" id="JACCAU010000001">
    <property type="protein sequence ID" value="NYH14427.1"/>
    <property type="molecule type" value="Genomic_DNA"/>
</dbReference>
<sequence length="178" mass="19297">MCAICDFKIEFSIGHPHALTVAVATRKAIEAGLLQEPDSDGALAQARLKMVAVATLNSLQSRVQDVLSVDELLCLPDFYVLLIETDTWSFFHATPDGFDPDIVPDTPDVLSENINARSLTVVTSRVALQAWLDGETNITHLMTESMLLIDGPPDQRDSLLSMFDAGAITARRGSVITA</sequence>
<dbReference type="AlphaFoldDB" id="A0A7Y9W557"/>
<proteinExistence type="predicted"/>
<protein>
    <submittedName>
        <fullName evidence="1">Uncharacterized protein</fullName>
    </submittedName>
</protein>
<dbReference type="RefSeq" id="WP_179709749.1">
    <property type="nucleotide sequence ID" value="NZ_JACCAU010000001.1"/>
</dbReference>
<accession>A0A7Y9W557</accession>